<feature type="non-terminal residue" evidence="2">
    <location>
        <position position="1"/>
    </location>
</feature>
<accession>A0A2U3P2P6</accession>
<reference evidence="2 3" key="1">
    <citation type="submission" date="2017-01" db="EMBL/GenBank/DDBJ databases">
        <authorList>
            <consortium name="Urmite Genomes"/>
        </authorList>
    </citation>
    <scope>NUCLEOTIDE SEQUENCE [LARGE SCALE GENOMIC DNA]</scope>
    <source>
        <strain evidence="2 3">AB215</strain>
    </source>
</reference>
<evidence type="ECO:0000313" key="3">
    <source>
        <dbReference type="Proteomes" id="UP000240424"/>
    </source>
</evidence>
<keyword evidence="3" id="KW-1185">Reference proteome</keyword>
<dbReference type="AlphaFoldDB" id="A0A2U3P2P6"/>
<name>A0A2U3P2P6_9MYCO</name>
<keyword evidence="1" id="KW-1133">Transmembrane helix</keyword>
<sequence>VATSIVLLVLAVVGCAVAGGMEFMLLAFTDYCPAPRCNADRAATFVMVSVAAAAALTLVGSVLTIVWLLRRRSAWPLATATLVLSVVAELVGAVGYFAAVGH</sequence>
<dbReference type="EMBL" id="FUEZ01000003">
    <property type="protein sequence ID" value="SPM37965.1"/>
    <property type="molecule type" value="Genomic_DNA"/>
</dbReference>
<protein>
    <submittedName>
        <fullName evidence="2">Uncharacterized protein</fullName>
    </submittedName>
</protein>
<gene>
    <name evidence="2" type="ORF">MNAB215_140</name>
</gene>
<keyword evidence="1" id="KW-0472">Membrane</keyword>
<evidence type="ECO:0000256" key="1">
    <source>
        <dbReference type="SAM" id="Phobius"/>
    </source>
</evidence>
<dbReference type="Proteomes" id="UP000240424">
    <property type="component" value="Unassembled WGS sequence"/>
</dbReference>
<dbReference type="STRING" id="1841861.GCA_900157365_04342"/>
<proteinExistence type="predicted"/>
<evidence type="ECO:0000313" key="2">
    <source>
        <dbReference type="EMBL" id="SPM37965.1"/>
    </source>
</evidence>
<keyword evidence="1" id="KW-0812">Transmembrane</keyword>
<feature type="transmembrane region" description="Helical" evidence="1">
    <location>
        <begin position="42"/>
        <end position="69"/>
    </location>
</feature>
<organism evidence="2 3">
    <name type="scientific">Mycobacterium numidiamassiliense</name>
    <dbReference type="NCBI Taxonomy" id="1841861"/>
    <lineage>
        <taxon>Bacteria</taxon>
        <taxon>Bacillati</taxon>
        <taxon>Actinomycetota</taxon>
        <taxon>Actinomycetes</taxon>
        <taxon>Mycobacteriales</taxon>
        <taxon>Mycobacteriaceae</taxon>
        <taxon>Mycobacterium</taxon>
    </lineage>
</organism>
<feature type="transmembrane region" description="Helical" evidence="1">
    <location>
        <begin position="76"/>
        <end position="99"/>
    </location>
</feature>